<dbReference type="KEGG" id="dez:DKM44_14335"/>
<gene>
    <name evidence="1" type="ORF">DKM44_14335</name>
</gene>
<keyword evidence="2" id="KW-1185">Reference proteome</keyword>
<organism evidence="1 2">
    <name type="scientific">Deinococcus irradiatisoli</name>
    <dbReference type="NCBI Taxonomy" id="2202254"/>
    <lineage>
        <taxon>Bacteria</taxon>
        <taxon>Thermotogati</taxon>
        <taxon>Deinococcota</taxon>
        <taxon>Deinococci</taxon>
        <taxon>Deinococcales</taxon>
        <taxon>Deinococcaceae</taxon>
        <taxon>Deinococcus</taxon>
    </lineage>
</organism>
<proteinExistence type="predicted"/>
<reference evidence="1 2" key="1">
    <citation type="submission" date="2018-05" db="EMBL/GenBank/DDBJ databases">
        <title>Complete Genome Sequence of Deinococcus sp. strain 17bor-2.</title>
        <authorList>
            <person name="Srinivasan S."/>
        </authorList>
    </citation>
    <scope>NUCLEOTIDE SEQUENCE [LARGE SCALE GENOMIC DNA]</scope>
    <source>
        <strain evidence="1 2">17bor-2</strain>
    </source>
</reference>
<evidence type="ECO:0000313" key="2">
    <source>
        <dbReference type="Proteomes" id="UP000245368"/>
    </source>
</evidence>
<dbReference type="EMBL" id="CP029494">
    <property type="protein sequence ID" value="AWN24259.1"/>
    <property type="molecule type" value="Genomic_DNA"/>
</dbReference>
<name>A0A2Z3JN97_9DEIO</name>
<protein>
    <submittedName>
        <fullName evidence="1">Uncharacterized protein</fullName>
    </submittedName>
</protein>
<accession>A0A2Z3JN97</accession>
<dbReference type="AlphaFoldDB" id="A0A2Z3JN97"/>
<sequence>MTDQDRDSVWRGRLAEDPHLQQVFDELLDTSAEFRRQLEQFVSFWPIFEVRDIRRRYPQYRQDRTPETRAQLIPELRARGINHDPQNWNSGDEVNWRATIFALARVRNNLFHGDKAADDLVDQGIVHAALHTLVLFMRATPLLRHPEQY</sequence>
<evidence type="ECO:0000313" key="1">
    <source>
        <dbReference type="EMBL" id="AWN24259.1"/>
    </source>
</evidence>
<dbReference type="Proteomes" id="UP000245368">
    <property type="component" value="Chromosome"/>
</dbReference>